<keyword evidence="2 7" id="KW-0813">Transport</keyword>
<feature type="transmembrane region" description="Helical" evidence="7">
    <location>
        <begin position="351"/>
        <end position="374"/>
    </location>
</feature>
<comment type="caution">
    <text evidence="10">The sequence shown here is derived from an EMBL/GenBank/DDBJ whole genome shotgun (WGS) entry which is preliminary data.</text>
</comment>
<evidence type="ECO:0000256" key="2">
    <source>
        <dbReference type="ARBA" id="ARBA00022448"/>
    </source>
</evidence>
<evidence type="ECO:0000256" key="3">
    <source>
        <dbReference type="ARBA" id="ARBA00022475"/>
    </source>
</evidence>
<dbReference type="NCBIfam" id="TIGR01097">
    <property type="entry name" value="PhnE"/>
    <property type="match status" value="1"/>
</dbReference>
<dbReference type="RefSeq" id="WP_184744626.1">
    <property type="nucleotide sequence ID" value="NZ_JACHGJ010000002.1"/>
</dbReference>
<feature type="transmembrane region" description="Helical" evidence="7">
    <location>
        <begin position="98"/>
        <end position="117"/>
    </location>
</feature>
<dbReference type="PANTHER" id="PTHR30043">
    <property type="entry name" value="PHOSPHONATES TRANSPORT SYSTEM PERMEASE PROTEIN"/>
    <property type="match status" value="1"/>
</dbReference>
<dbReference type="EMBL" id="JACHGJ010000002">
    <property type="protein sequence ID" value="MBB6479409.1"/>
    <property type="molecule type" value="Genomic_DNA"/>
</dbReference>
<protein>
    <submittedName>
        <fullName evidence="10">Phosphonate transport system permease protein</fullName>
    </submittedName>
</protein>
<dbReference type="GO" id="GO:0005886">
    <property type="term" value="C:plasma membrane"/>
    <property type="evidence" value="ECO:0007669"/>
    <property type="project" value="UniProtKB-SubCell"/>
</dbReference>
<accession>A0A841R8X7</accession>
<dbReference type="InterPro" id="IPR000515">
    <property type="entry name" value="MetI-like"/>
</dbReference>
<evidence type="ECO:0000256" key="6">
    <source>
        <dbReference type="ARBA" id="ARBA00023136"/>
    </source>
</evidence>
<evidence type="ECO:0000313" key="10">
    <source>
        <dbReference type="EMBL" id="MBB6479409.1"/>
    </source>
</evidence>
<keyword evidence="11" id="KW-1185">Reference proteome</keyword>
<gene>
    <name evidence="10" type="ORF">HNR50_001067</name>
</gene>
<keyword evidence="3" id="KW-1003">Cell membrane</keyword>
<keyword evidence="6 7" id="KW-0472">Membrane</keyword>
<evidence type="ECO:0000256" key="1">
    <source>
        <dbReference type="ARBA" id="ARBA00004651"/>
    </source>
</evidence>
<evidence type="ECO:0000313" key="11">
    <source>
        <dbReference type="Proteomes" id="UP000587760"/>
    </source>
</evidence>
<organism evidence="10 11">
    <name type="scientific">Spirochaeta isovalerica</name>
    <dbReference type="NCBI Taxonomy" id="150"/>
    <lineage>
        <taxon>Bacteria</taxon>
        <taxon>Pseudomonadati</taxon>
        <taxon>Spirochaetota</taxon>
        <taxon>Spirochaetia</taxon>
        <taxon>Spirochaetales</taxon>
        <taxon>Spirochaetaceae</taxon>
        <taxon>Spirochaeta</taxon>
    </lineage>
</organism>
<feature type="transmembrane region" description="Helical" evidence="7">
    <location>
        <begin position="67"/>
        <end position="86"/>
    </location>
</feature>
<evidence type="ECO:0000256" key="4">
    <source>
        <dbReference type="ARBA" id="ARBA00022692"/>
    </source>
</evidence>
<dbReference type="AlphaFoldDB" id="A0A841R8X7"/>
<feature type="transmembrane region" description="Helical" evidence="7">
    <location>
        <begin position="27"/>
        <end position="46"/>
    </location>
</feature>
<dbReference type="Pfam" id="PF00528">
    <property type="entry name" value="BPD_transp_1"/>
    <property type="match status" value="1"/>
</dbReference>
<dbReference type="PROSITE" id="PS50928">
    <property type="entry name" value="ABC_TM1"/>
    <property type="match status" value="1"/>
</dbReference>
<proteinExistence type="inferred from homology"/>
<evidence type="ECO:0000259" key="9">
    <source>
        <dbReference type="PROSITE" id="PS50928"/>
    </source>
</evidence>
<comment type="subcellular location">
    <subcellularLocation>
        <location evidence="1 7">Cell membrane</location>
        <topology evidence="1 7">Multi-pass membrane protein</topology>
    </subcellularLocation>
</comment>
<feature type="transmembrane region" description="Helical" evidence="7">
    <location>
        <begin position="439"/>
        <end position="458"/>
    </location>
</feature>
<dbReference type="InterPro" id="IPR035906">
    <property type="entry name" value="MetI-like_sf"/>
</dbReference>
<feature type="transmembrane region" description="Helical" evidence="7">
    <location>
        <begin position="299"/>
        <end position="321"/>
    </location>
</feature>
<dbReference type="SUPFAM" id="SSF161098">
    <property type="entry name" value="MetI-like"/>
    <property type="match status" value="1"/>
</dbReference>
<feature type="transmembrane region" description="Helical" evidence="7">
    <location>
        <begin position="464"/>
        <end position="481"/>
    </location>
</feature>
<name>A0A841R8X7_9SPIO</name>
<dbReference type="PANTHER" id="PTHR30043:SF1">
    <property type="entry name" value="ABC TRANSPORT SYSTEM PERMEASE PROTEIN P69"/>
    <property type="match status" value="1"/>
</dbReference>
<dbReference type="CDD" id="cd06261">
    <property type="entry name" value="TM_PBP2"/>
    <property type="match status" value="1"/>
</dbReference>
<evidence type="ECO:0000256" key="5">
    <source>
        <dbReference type="ARBA" id="ARBA00022989"/>
    </source>
</evidence>
<dbReference type="Proteomes" id="UP000587760">
    <property type="component" value="Unassembled WGS sequence"/>
</dbReference>
<evidence type="ECO:0000256" key="8">
    <source>
        <dbReference type="SAM" id="MobiDB-lite"/>
    </source>
</evidence>
<dbReference type="InterPro" id="IPR005769">
    <property type="entry name" value="PhnE/PtxC"/>
</dbReference>
<evidence type="ECO:0000256" key="7">
    <source>
        <dbReference type="RuleBase" id="RU363032"/>
    </source>
</evidence>
<feature type="domain" description="ABC transmembrane type-1" evidence="9">
    <location>
        <begin position="295"/>
        <end position="482"/>
    </location>
</feature>
<keyword evidence="4 7" id="KW-0812">Transmembrane</keyword>
<dbReference type="GO" id="GO:0015416">
    <property type="term" value="F:ABC-type phosphonate transporter activity"/>
    <property type="evidence" value="ECO:0007669"/>
    <property type="project" value="InterPro"/>
</dbReference>
<sequence length="490" mass="54199">MSNIVYGGLSLILPGLGQVLAGQIRRGILFFLSLITMVSILYSQAADLGRRAGEGWAAMARAFSRRPGFIGFMILVLIALWLLGAYDAYRCAKEKRKVNTGIFALVLLGFFIQGWQISEIDLVKMVRQAPEALPPLSRVMWPWDAAFERDTDVLSGKAIIMTGEGTPPEQTEPVEGKPYLKSEPNFGELSKRDDDYNMVPGTRITVTGSGFAPRMETEIWWKDPIGNEFRPREGGEYLVLTTDDEGKFQFEMTLPYQLTPPSAEGAFLHTLEARQVTPVGPYKPSEALRLTVGRMVETIFMGMMATMFGIIFSIPISFLAARNIMSGSKVSMFFYYLTRTILNIVRSIEPLIWALIAVVWVGLGPFAGIVALTLHSIAALGKLYSEAIEGIDHGPIEAIQATGASRLQTIMYGVIPQMVSPFISFSIYRWDINVRMSTVIGLVGGGGIGFLLIQYIRLLDYRSAGIAVWFIAVTVAILDYVSAEIRNKLM</sequence>
<keyword evidence="5 7" id="KW-1133">Transmembrane helix</keyword>
<comment type="similarity">
    <text evidence="7">Belongs to the binding-protein-dependent transport system permease family.</text>
</comment>
<reference evidence="10 11" key="1">
    <citation type="submission" date="2020-08" db="EMBL/GenBank/DDBJ databases">
        <title>Genomic Encyclopedia of Type Strains, Phase IV (KMG-IV): sequencing the most valuable type-strain genomes for metagenomic binning, comparative biology and taxonomic classification.</title>
        <authorList>
            <person name="Goeker M."/>
        </authorList>
    </citation>
    <scope>NUCLEOTIDE SEQUENCE [LARGE SCALE GENOMIC DNA]</scope>
    <source>
        <strain evidence="10 11">DSM 2461</strain>
    </source>
</reference>
<dbReference type="Gene3D" id="1.10.3720.10">
    <property type="entry name" value="MetI-like"/>
    <property type="match status" value="1"/>
</dbReference>
<feature type="region of interest" description="Disordered" evidence="8">
    <location>
        <begin position="162"/>
        <end position="184"/>
    </location>
</feature>